<dbReference type="Proteomes" id="UP001148662">
    <property type="component" value="Unassembled WGS sequence"/>
</dbReference>
<name>A0ACC1T6G0_9APHY</name>
<keyword evidence="2" id="KW-1185">Reference proteome</keyword>
<proteinExistence type="predicted"/>
<protein>
    <submittedName>
        <fullName evidence="1">Uncharacterized protein</fullName>
    </submittedName>
</protein>
<evidence type="ECO:0000313" key="1">
    <source>
        <dbReference type="EMBL" id="KAJ3554146.1"/>
    </source>
</evidence>
<reference evidence="1" key="1">
    <citation type="submission" date="2022-07" db="EMBL/GenBank/DDBJ databases">
        <title>Genome Sequence of Phlebia brevispora.</title>
        <authorList>
            <person name="Buettner E."/>
        </authorList>
    </citation>
    <scope>NUCLEOTIDE SEQUENCE</scope>
    <source>
        <strain evidence="1">MPL23</strain>
    </source>
</reference>
<comment type="caution">
    <text evidence="1">The sequence shown here is derived from an EMBL/GenBank/DDBJ whole genome shotgun (WGS) entry which is preliminary data.</text>
</comment>
<accession>A0ACC1T6G0</accession>
<evidence type="ECO:0000313" key="2">
    <source>
        <dbReference type="Proteomes" id="UP001148662"/>
    </source>
</evidence>
<organism evidence="1 2">
    <name type="scientific">Phlebia brevispora</name>
    <dbReference type="NCBI Taxonomy" id="194682"/>
    <lineage>
        <taxon>Eukaryota</taxon>
        <taxon>Fungi</taxon>
        <taxon>Dikarya</taxon>
        <taxon>Basidiomycota</taxon>
        <taxon>Agaricomycotina</taxon>
        <taxon>Agaricomycetes</taxon>
        <taxon>Polyporales</taxon>
        <taxon>Meruliaceae</taxon>
        <taxon>Phlebia</taxon>
    </lineage>
</organism>
<gene>
    <name evidence="1" type="ORF">NM688_g3256</name>
</gene>
<dbReference type="EMBL" id="JANHOG010000459">
    <property type="protein sequence ID" value="KAJ3554146.1"/>
    <property type="molecule type" value="Genomic_DNA"/>
</dbReference>
<sequence length="623" mass="67863">MLIAIIALCMPAMRKRTPADGLHRDDDSDNTSVFQIHIPLARSHLWLSEALESCMYILQRLSKESEWKPWFKIRGFLCLSNQSYLAQNFLISSSTAPLLLFNLDANRWGTARFVPGRPFRRSQDVVELRLLRPIANVLHYPNDRQPQHLRRVGEFCFVPYFASLLLALPQDQGNGNKVKTSLSSHKTSTTATPTSTQSTSSAPSASPSASGSFTGDAVCLTAMCIGALVNGSNVQYTLQSSNTAQLGWMAMGFGSTMANSDMVIMWSNSDGSITLSQRTAPGEVMPTLDSSPPFTASIVSSMSSTNSSNPKFTYAVPLNSTGTQSIIWAYGTTNPGSSSTSASIVQHIAAGTSKLALGNTLTSSSRDPTNPVSIGFSSTGQSGNSTTGNNDPSTGATSIPLENYEKLLIAHGILTAVGFLVLLPFGALLARYIRVFTPLWFTGHWIFQFALGLPVIVAGVALGIAGVSQSGSPHLDDTHMKWGVAIFVLYFAQLLLGALVHWVKPKVAKPGFRRPIHNYLHAIFGLFIIAVSFYQVRTGFREEWPESTGRGDVSNAANIIWYIWVVLMPVLYFAGLVFLRRQFRQEKVQRETLMSSSDAVGLTASPDMRPSPLARYGRDKRSI</sequence>